<protein>
    <recommendedName>
        <fullName evidence="2">Reverse transcriptase domain-containing protein</fullName>
    </recommendedName>
</protein>
<dbReference type="InParanoid" id="A0A803JCK1"/>
<dbReference type="Gene3D" id="3.60.10.10">
    <property type="entry name" value="Endonuclease/exonuclease/phosphatase"/>
    <property type="match status" value="1"/>
</dbReference>
<evidence type="ECO:0000256" key="1">
    <source>
        <dbReference type="SAM" id="Coils"/>
    </source>
</evidence>
<dbReference type="PANTHER" id="PTHR31635:SF196">
    <property type="entry name" value="REVERSE TRANSCRIPTASE DOMAIN-CONTAINING PROTEIN-RELATED"/>
    <property type="match status" value="1"/>
</dbReference>
<reference evidence="3" key="1">
    <citation type="journal article" date="2010" name="Science">
        <title>The genome of the Western clawed frog Xenopus tropicalis.</title>
        <authorList>
            <person name="Hellsten U."/>
            <person name="Harland R.M."/>
            <person name="Gilchrist M.J."/>
            <person name="Hendrix D."/>
            <person name="Jurka J."/>
            <person name="Kapitonov V."/>
            <person name="Ovcharenko I."/>
            <person name="Putnam N.H."/>
            <person name="Shu S."/>
            <person name="Taher L."/>
            <person name="Blitz I.L."/>
            <person name="Blumberg B."/>
            <person name="Dichmann D.S."/>
            <person name="Dubchak I."/>
            <person name="Amaya E."/>
            <person name="Detter J.C."/>
            <person name="Fletcher R."/>
            <person name="Gerhard D.S."/>
            <person name="Goodstein D."/>
            <person name="Graves T."/>
            <person name="Grigoriev I.V."/>
            <person name="Grimwood J."/>
            <person name="Kawashima T."/>
            <person name="Lindquist E."/>
            <person name="Lucas S.M."/>
            <person name="Mead P.E."/>
            <person name="Mitros T."/>
            <person name="Ogino H."/>
            <person name="Ohta Y."/>
            <person name="Poliakov A.V."/>
            <person name="Pollet N."/>
            <person name="Robert J."/>
            <person name="Salamov A."/>
            <person name="Sater A.K."/>
            <person name="Schmutz J."/>
            <person name="Terry A."/>
            <person name="Vize P.D."/>
            <person name="Warren W.C."/>
            <person name="Wells D."/>
            <person name="Wills A."/>
            <person name="Wilson R.K."/>
            <person name="Zimmerman L.B."/>
            <person name="Zorn A.M."/>
            <person name="Grainger R."/>
            <person name="Grammer T."/>
            <person name="Khokha M.K."/>
            <person name="Richardson P.M."/>
            <person name="Rokhsar D.S."/>
        </authorList>
    </citation>
    <scope>NUCLEOTIDE SEQUENCE [LARGE SCALE GENOMIC DNA]</scope>
    <source>
        <strain evidence="3">Nigerian</strain>
    </source>
</reference>
<dbReference type="Pfam" id="PF03372">
    <property type="entry name" value="Exo_endo_phos"/>
    <property type="match status" value="1"/>
</dbReference>
<reference evidence="3" key="2">
    <citation type="submission" date="2021-03" db="UniProtKB">
        <authorList>
            <consortium name="Ensembl"/>
        </authorList>
    </citation>
    <scope>IDENTIFICATION</scope>
</reference>
<dbReference type="SUPFAM" id="SSF56672">
    <property type="entry name" value="DNA/RNA polymerases"/>
    <property type="match status" value="1"/>
</dbReference>
<dbReference type="InterPro" id="IPR000477">
    <property type="entry name" value="RT_dom"/>
</dbReference>
<feature type="domain" description="Reverse transcriptase" evidence="2">
    <location>
        <begin position="491"/>
        <end position="762"/>
    </location>
</feature>
<organism evidence="3">
    <name type="scientific">Xenopus tropicalis</name>
    <name type="common">Western clawed frog</name>
    <name type="synonym">Silurana tropicalis</name>
    <dbReference type="NCBI Taxonomy" id="8364"/>
    <lineage>
        <taxon>Eukaryota</taxon>
        <taxon>Metazoa</taxon>
        <taxon>Chordata</taxon>
        <taxon>Craniata</taxon>
        <taxon>Vertebrata</taxon>
        <taxon>Euteleostomi</taxon>
        <taxon>Amphibia</taxon>
        <taxon>Batrachia</taxon>
        <taxon>Anura</taxon>
        <taxon>Pipoidea</taxon>
        <taxon>Pipidae</taxon>
        <taxon>Xenopodinae</taxon>
        <taxon>Xenopus</taxon>
        <taxon>Silurana</taxon>
    </lineage>
</organism>
<dbReference type="InterPro" id="IPR043502">
    <property type="entry name" value="DNA/RNA_pol_sf"/>
</dbReference>
<dbReference type="Pfam" id="PF00078">
    <property type="entry name" value="RVT_1"/>
    <property type="match status" value="1"/>
</dbReference>
<evidence type="ECO:0000313" key="3">
    <source>
        <dbReference type="Ensembl" id="ENSXETP00000105622"/>
    </source>
</evidence>
<dbReference type="CDD" id="cd09076">
    <property type="entry name" value="L1-EN"/>
    <property type="match status" value="1"/>
</dbReference>
<dbReference type="AlphaFoldDB" id="A0A803JCK1"/>
<dbReference type="CDD" id="cd01650">
    <property type="entry name" value="RT_nLTR_like"/>
    <property type="match status" value="1"/>
</dbReference>
<feature type="coiled-coil region" evidence="1">
    <location>
        <begin position="288"/>
        <end position="319"/>
    </location>
</feature>
<keyword evidence="1" id="KW-0175">Coiled coil</keyword>
<dbReference type="SUPFAM" id="SSF56219">
    <property type="entry name" value="DNase I-like"/>
    <property type="match status" value="1"/>
</dbReference>
<dbReference type="GeneTree" id="ENSGT00940000163630"/>
<sequence>MAKISVTSWNIRGLNSKFKRSLMFTYLKRYPPSILLLQETHLTGQKILALKKPWVGWHYHSTYSSYSRGVSVLIRKGVPFELIKLHTDYYGRFMILHGLLAHKPITIINIYVPPPFAMSVLDQIISKLAEFPISPFLIMGDFNNCMNPSLDRSKTEPNTSTRLAGWADALHLTEVWRWKNPTTRVFSCHSLTHKSLSRIDLAFASADLLPMVDTIQYLPQALSDHSPLSLSLRWNPSPVDRLWRLSPLWLKNDIVAIQNQKTYTEYWELNNNSASPLMLWDASKAVMRGELTAVISQARNEKKEQLNEAEKSFIAAETTHAQNPTEHTYEQLLSARNSLSRATISLTRKAVLYQDQRIFEQGDKNSKLLAYLSKPQSNSTAIPHIRQEDGTLTTEPKTIAQQFATYYKNLYTTTTTYSKMQLTQYLTSIPIPKIAPADRAYLDAPITKQEVADAIAILPSNKTPGPDGLPTNWYKALAEYIPTKLLETLRYAYDNQALPASFAEALIVVIPKPGKDPSLCSSYHPISLINTDAKILAKILAARLQKVVPDLVHPDQSGFMPGRSTDINLRRLFTNLQIPHLEIGTRVVASLDSAKAFDSIEWGYLWEVLSGFGFGQTFLKWIKLLYQHPTARVRVNGITSPSFSLERGTRQGCPLSPILFALAIEPLAILIRNSPGIKGLTYGTITEKLSLYADDLLIYLADPRDSLTSLLQQVDKFGHFSGLRINWDKSILCPIDPLQPQPVIPNIPLKWANQFKYLGVWITVDPTNYISLNLDPLLSDLKTRLTQWSKLPLSLWGRINIIKMIYLPKFLYILHNSPIFIPKTFFKKLNQIILPFIWNNRPPRMAWTKRCAPLAEGGLALPHFYHYFLASQIHYLHWCFIHDPYNPNLQLQATILGSLEGLSNFPYRHLKDTAPLPTTLTIPHKAWTIALTLLKHPPPLLTSRLPLWGNQYLPQFRSLPDFIYWPRHNIKYLGDLTEHSTFPTHAQIREKAQQPTLPFYKYLQLRSVFRDQFATLTPQLTSLAVEATLQTSPVKITSTLYQNLLSTGPKPFHTTQIWWTSQIPALTQDDWEEATDTMYNYLISTRDRLIQYKTFHHLYITPLRLHQMGRTPTANCPRCAANPANFFHMIWSCPHIAKFWSAVIKYLSDNLAFPTVTAPETCLLGVLDSIIAQNNSRIRYRILLFYAKKTVAMHWMGSTLPTVTAWKNLVNTVAPLYKLTYENRGAPDKFDRVWGPWCDLEGN</sequence>
<dbReference type="Ensembl" id="ENSXETT00000124128">
    <property type="protein sequence ID" value="ENSXETP00000105622"/>
    <property type="gene ID" value="ENSXETG00000042160"/>
</dbReference>
<dbReference type="InterPro" id="IPR036691">
    <property type="entry name" value="Endo/exonu/phosph_ase_sf"/>
</dbReference>
<dbReference type="GO" id="GO:0003824">
    <property type="term" value="F:catalytic activity"/>
    <property type="evidence" value="ECO:0007669"/>
    <property type="project" value="InterPro"/>
</dbReference>
<dbReference type="InterPro" id="IPR005135">
    <property type="entry name" value="Endo/exonuclease/phosphatase"/>
</dbReference>
<name>A0A803JCK1_XENTR</name>
<proteinExistence type="predicted"/>
<evidence type="ECO:0000259" key="2">
    <source>
        <dbReference type="PROSITE" id="PS50878"/>
    </source>
</evidence>
<dbReference type="PROSITE" id="PS50878">
    <property type="entry name" value="RT_POL"/>
    <property type="match status" value="1"/>
</dbReference>
<dbReference type="PANTHER" id="PTHR31635">
    <property type="entry name" value="REVERSE TRANSCRIPTASE DOMAIN-CONTAINING PROTEIN-RELATED"/>
    <property type="match status" value="1"/>
</dbReference>
<accession>A0A803JCK1</accession>